<feature type="transmembrane region" description="Helical" evidence="5">
    <location>
        <begin position="243"/>
        <end position="261"/>
    </location>
</feature>
<dbReference type="eggNOG" id="KOG1441">
    <property type="taxonomic scope" value="Eukaryota"/>
</dbReference>
<evidence type="ECO:0000313" key="7">
    <source>
        <dbReference type="EnsemblProtists" id="EOD06579"/>
    </source>
</evidence>
<dbReference type="PaxDb" id="2903-EOD06579"/>
<evidence type="ECO:0000256" key="4">
    <source>
        <dbReference type="ARBA" id="ARBA00023136"/>
    </source>
</evidence>
<dbReference type="InterPro" id="IPR050186">
    <property type="entry name" value="TPT_transporter"/>
</dbReference>
<feature type="domain" description="Sugar phosphate transporter" evidence="6">
    <location>
        <begin position="13"/>
        <end position="215"/>
    </location>
</feature>
<evidence type="ECO:0000256" key="5">
    <source>
        <dbReference type="SAM" id="Phobius"/>
    </source>
</evidence>
<reference evidence="7" key="2">
    <citation type="submission" date="2024-10" db="UniProtKB">
        <authorList>
            <consortium name="EnsemblProtists"/>
        </authorList>
    </citation>
    <scope>IDENTIFICATION</scope>
</reference>
<accession>A0A0D3I5P4</accession>
<evidence type="ECO:0000313" key="8">
    <source>
        <dbReference type="Proteomes" id="UP000013827"/>
    </source>
</evidence>
<dbReference type="GeneID" id="17252682"/>
<feature type="transmembrane region" description="Helical" evidence="5">
    <location>
        <begin position="199"/>
        <end position="223"/>
    </location>
</feature>
<organism evidence="7 8">
    <name type="scientific">Emiliania huxleyi (strain CCMP1516)</name>
    <dbReference type="NCBI Taxonomy" id="280463"/>
    <lineage>
        <taxon>Eukaryota</taxon>
        <taxon>Haptista</taxon>
        <taxon>Haptophyta</taxon>
        <taxon>Prymnesiophyceae</taxon>
        <taxon>Isochrysidales</taxon>
        <taxon>Noelaerhabdaceae</taxon>
        <taxon>Emiliania</taxon>
    </lineage>
</organism>
<evidence type="ECO:0000256" key="3">
    <source>
        <dbReference type="ARBA" id="ARBA00022989"/>
    </source>
</evidence>
<feature type="transmembrane region" description="Helical" evidence="5">
    <location>
        <begin position="158"/>
        <end position="179"/>
    </location>
</feature>
<evidence type="ECO:0000256" key="2">
    <source>
        <dbReference type="ARBA" id="ARBA00022692"/>
    </source>
</evidence>
<dbReference type="PANTHER" id="PTHR11132">
    <property type="entry name" value="SOLUTE CARRIER FAMILY 35"/>
    <property type="match status" value="1"/>
</dbReference>
<dbReference type="InterPro" id="IPR004853">
    <property type="entry name" value="Sugar_P_trans_dom"/>
</dbReference>
<dbReference type="KEGG" id="ehx:EMIHUDRAFT_453445"/>
<keyword evidence="3 5" id="KW-1133">Transmembrane helix</keyword>
<dbReference type="HOGENOM" id="CLU_886905_0_0_1"/>
<reference evidence="8" key="1">
    <citation type="journal article" date="2013" name="Nature">
        <title>Pan genome of the phytoplankton Emiliania underpins its global distribution.</title>
        <authorList>
            <person name="Read B.A."/>
            <person name="Kegel J."/>
            <person name="Klute M.J."/>
            <person name="Kuo A."/>
            <person name="Lefebvre S.C."/>
            <person name="Maumus F."/>
            <person name="Mayer C."/>
            <person name="Miller J."/>
            <person name="Monier A."/>
            <person name="Salamov A."/>
            <person name="Young J."/>
            <person name="Aguilar M."/>
            <person name="Claverie J.M."/>
            <person name="Frickenhaus S."/>
            <person name="Gonzalez K."/>
            <person name="Herman E.K."/>
            <person name="Lin Y.C."/>
            <person name="Napier J."/>
            <person name="Ogata H."/>
            <person name="Sarno A.F."/>
            <person name="Shmutz J."/>
            <person name="Schroeder D."/>
            <person name="de Vargas C."/>
            <person name="Verret F."/>
            <person name="von Dassow P."/>
            <person name="Valentin K."/>
            <person name="Van de Peer Y."/>
            <person name="Wheeler G."/>
            <person name="Dacks J.B."/>
            <person name="Delwiche C.F."/>
            <person name="Dyhrman S.T."/>
            <person name="Glockner G."/>
            <person name="John U."/>
            <person name="Richards T."/>
            <person name="Worden A.Z."/>
            <person name="Zhang X."/>
            <person name="Grigoriev I.V."/>
            <person name="Allen A.E."/>
            <person name="Bidle K."/>
            <person name="Borodovsky M."/>
            <person name="Bowler C."/>
            <person name="Brownlee C."/>
            <person name="Cock J.M."/>
            <person name="Elias M."/>
            <person name="Gladyshev V.N."/>
            <person name="Groth M."/>
            <person name="Guda C."/>
            <person name="Hadaegh A."/>
            <person name="Iglesias-Rodriguez M.D."/>
            <person name="Jenkins J."/>
            <person name="Jones B.M."/>
            <person name="Lawson T."/>
            <person name="Leese F."/>
            <person name="Lindquist E."/>
            <person name="Lobanov A."/>
            <person name="Lomsadze A."/>
            <person name="Malik S.B."/>
            <person name="Marsh M.E."/>
            <person name="Mackinder L."/>
            <person name="Mock T."/>
            <person name="Mueller-Roeber B."/>
            <person name="Pagarete A."/>
            <person name="Parker M."/>
            <person name="Probert I."/>
            <person name="Quesneville H."/>
            <person name="Raines C."/>
            <person name="Rensing S.A."/>
            <person name="Riano-Pachon D.M."/>
            <person name="Richier S."/>
            <person name="Rokitta S."/>
            <person name="Shiraiwa Y."/>
            <person name="Soanes D.M."/>
            <person name="van der Giezen M."/>
            <person name="Wahlund T.M."/>
            <person name="Williams B."/>
            <person name="Wilson W."/>
            <person name="Wolfe G."/>
            <person name="Wurch L.L."/>
        </authorList>
    </citation>
    <scope>NUCLEOTIDE SEQUENCE</scope>
</reference>
<feature type="transmembrane region" description="Helical" evidence="5">
    <location>
        <begin position="39"/>
        <end position="61"/>
    </location>
</feature>
<dbReference type="Pfam" id="PF03151">
    <property type="entry name" value="TPT"/>
    <property type="match status" value="1"/>
</dbReference>
<evidence type="ECO:0000256" key="1">
    <source>
        <dbReference type="ARBA" id="ARBA00004141"/>
    </source>
</evidence>
<dbReference type="GO" id="GO:0016020">
    <property type="term" value="C:membrane"/>
    <property type="evidence" value="ECO:0007669"/>
    <property type="project" value="UniProtKB-SubCell"/>
</dbReference>
<proteinExistence type="predicted"/>
<evidence type="ECO:0000259" key="6">
    <source>
        <dbReference type="Pfam" id="PF03151"/>
    </source>
</evidence>
<feature type="transmembrane region" description="Helical" evidence="5">
    <location>
        <begin position="100"/>
        <end position="121"/>
    </location>
</feature>
<dbReference type="Proteomes" id="UP000013827">
    <property type="component" value="Unassembled WGS sequence"/>
</dbReference>
<keyword evidence="8" id="KW-1185">Reference proteome</keyword>
<protein>
    <recommendedName>
        <fullName evidence="6">Sugar phosphate transporter domain-containing protein</fullName>
    </recommendedName>
</protein>
<keyword evidence="4 5" id="KW-0472">Membrane</keyword>
<name>A0A0D3I5P4_EMIH1</name>
<feature type="transmembrane region" description="Helical" evidence="5">
    <location>
        <begin position="128"/>
        <end position="146"/>
    </location>
</feature>
<keyword evidence="2 5" id="KW-0812">Transmembrane</keyword>
<sequence>MSSSDTTAALDTAIPLLAWYAFNGAFNVENKRVLNELSYPWIISWVQLAAGIGIAVPAWLLGLRRPPVMTAAVLLRFLPIAVLHAAGHALQVAGIGAGSVYFGTIIKATEPLIGTLIAYAVDGKAAPWYVNLTFVPIVGGIAYAAAKPGAAADLSDLASFAAVAALSSTVFFALAKLLVKRLMTADMKRRHGLDAANTYSVLTCCSAALLLAPSLLLCGLYYFAYNECGFRVLDKLSPVSQAAVANAAKRLVILFFAVVFLGEEARESPRFAESSGASGRKLVGAGVAIAGVTSYSFARLRADAHARAKAKKAS</sequence>
<dbReference type="EnsemblProtists" id="EOD06579">
    <property type="protein sequence ID" value="EOD06579"/>
    <property type="gene ID" value="EMIHUDRAFT_453445"/>
</dbReference>
<comment type="subcellular location">
    <subcellularLocation>
        <location evidence="1">Membrane</location>
        <topology evidence="1">Multi-pass membrane protein</topology>
    </subcellularLocation>
</comment>
<dbReference type="AlphaFoldDB" id="A0A0D3I5P4"/>
<dbReference type="RefSeq" id="XP_005759008.1">
    <property type="nucleotide sequence ID" value="XM_005758951.1"/>
</dbReference>
<feature type="transmembrane region" description="Helical" evidence="5">
    <location>
        <begin position="73"/>
        <end position="94"/>
    </location>
</feature>